<evidence type="ECO:0000313" key="3">
    <source>
        <dbReference type="Proteomes" id="UP001364224"/>
    </source>
</evidence>
<comment type="caution">
    <text evidence="2">The sequence shown here is derived from an EMBL/GenBank/DDBJ whole genome shotgun (WGS) entry which is preliminary data.</text>
</comment>
<evidence type="ECO:0000313" key="2">
    <source>
        <dbReference type="EMBL" id="MEH2557715.1"/>
    </source>
</evidence>
<organism evidence="2 3">
    <name type="scientific">Bradyrhizobium algeriense</name>
    <dbReference type="NCBI Taxonomy" id="634784"/>
    <lineage>
        <taxon>Bacteria</taxon>
        <taxon>Pseudomonadati</taxon>
        <taxon>Pseudomonadota</taxon>
        <taxon>Alphaproteobacteria</taxon>
        <taxon>Hyphomicrobiales</taxon>
        <taxon>Nitrobacteraceae</taxon>
        <taxon>Bradyrhizobium</taxon>
    </lineage>
</organism>
<reference evidence="2 3" key="1">
    <citation type="submission" date="2024-02" db="EMBL/GenBank/DDBJ databases">
        <title>Adaptive strategies in a cosmopolitan and abundant soil bacterium.</title>
        <authorList>
            <person name="Carini P."/>
        </authorList>
    </citation>
    <scope>NUCLEOTIDE SEQUENCE [LARGE SCALE GENOMIC DNA]</scope>
    <source>
        <strain evidence="2 3">AZCC 1608</strain>
    </source>
</reference>
<dbReference type="Proteomes" id="UP001364224">
    <property type="component" value="Unassembled WGS sequence"/>
</dbReference>
<dbReference type="RefSeq" id="WP_334484216.1">
    <property type="nucleotide sequence ID" value="NZ_JAZHRV010000001.1"/>
</dbReference>
<feature type="region of interest" description="Disordered" evidence="1">
    <location>
        <begin position="1"/>
        <end position="23"/>
    </location>
</feature>
<name>A0ABU8BGN5_9BRAD</name>
<proteinExistence type="predicted"/>
<evidence type="ECO:0000256" key="1">
    <source>
        <dbReference type="SAM" id="MobiDB-lite"/>
    </source>
</evidence>
<accession>A0ABU8BGN5</accession>
<gene>
    <name evidence="2" type="ORF">V1286_005244</name>
</gene>
<keyword evidence="3" id="KW-1185">Reference proteome</keyword>
<sequence>MDRRSRPPRQLAGENGSSEHCEASFDAAELPGAELPGERFFNADAGSFRPGVARDDPADAGRAADDVAFKPNCLGIQASIHEHPADAECRSQVQPKTNLRLNH</sequence>
<protein>
    <submittedName>
        <fullName evidence="2">Uncharacterized protein</fullName>
    </submittedName>
</protein>
<dbReference type="EMBL" id="JAZHRV010000001">
    <property type="protein sequence ID" value="MEH2557715.1"/>
    <property type="molecule type" value="Genomic_DNA"/>
</dbReference>